<evidence type="ECO:0000256" key="3">
    <source>
        <dbReference type="ARBA" id="ARBA00022475"/>
    </source>
</evidence>
<evidence type="ECO:0000256" key="4">
    <source>
        <dbReference type="ARBA" id="ARBA00022692"/>
    </source>
</evidence>
<gene>
    <name evidence="14" type="ORF">ACEN34_00080</name>
</gene>
<keyword evidence="4 11" id="KW-0812">Transmembrane</keyword>
<feature type="transmembrane region" description="Helical" evidence="11">
    <location>
        <begin position="20"/>
        <end position="42"/>
    </location>
</feature>
<dbReference type="EMBL" id="JBGQPK010000001">
    <property type="protein sequence ID" value="MFL2028017.1"/>
    <property type="molecule type" value="Genomic_DNA"/>
</dbReference>
<keyword evidence="8 11" id="KW-0472">Membrane</keyword>
<evidence type="ECO:0000313" key="15">
    <source>
        <dbReference type="Proteomes" id="UP001625389"/>
    </source>
</evidence>
<keyword evidence="3" id="KW-1003">Cell membrane</keyword>
<evidence type="ECO:0000256" key="8">
    <source>
        <dbReference type="ARBA" id="ARBA00023136"/>
    </source>
</evidence>
<evidence type="ECO:0000256" key="7">
    <source>
        <dbReference type="ARBA" id="ARBA00022989"/>
    </source>
</evidence>
<evidence type="ECO:0000259" key="12">
    <source>
        <dbReference type="Pfam" id="PF00905"/>
    </source>
</evidence>
<dbReference type="InterPro" id="IPR012338">
    <property type="entry name" value="Beta-lactam/transpept-like"/>
</dbReference>
<dbReference type="RefSeq" id="WP_407136617.1">
    <property type="nucleotide sequence ID" value="NZ_JBGQPK010000001.1"/>
</dbReference>
<dbReference type="Pfam" id="PF03717">
    <property type="entry name" value="PBP_dimer"/>
    <property type="match status" value="1"/>
</dbReference>
<dbReference type="SUPFAM" id="SSF56601">
    <property type="entry name" value="beta-lactamase/transpeptidase-like"/>
    <property type="match status" value="1"/>
</dbReference>
<dbReference type="InterPro" id="IPR036138">
    <property type="entry name" value="PBP_dimer_sf"/>
</dbReference>
<keyword evidence="7 11" id="KW-1133">Transmembrane helix</keyword>
<feature type="domain" description="Penicillin-binding protein dimerisation" evidence="13">
    <location>
        <begin position="65"/>
        <end position="306"/>
    </location>
</feature>
<organism evidence="14 15">
    <name type="scientific">Loigolactobacillus zhaoyuanensis</name>
    <dbReference type="NCBI Taxonomy" id="2486017"/>
    <lineage>
        <taxon>Bacteria</taxon>
        <taxon>Bacillati</taxon>
        <taxon>Bacillota</taxon>
        <taxon>Bacilli</taxon>
        <taxon>Lactobacillales</taxon>
        <taxon>Lactobacillaceae</taxon>
        <taxon>Loigolactobacillus</taxon>
    </lineage>
</organism>
<keyword evidence="5" id="KW-0133">Cell shape</keyword>
<protein>
    <submittedName>
        <fullName evidence="14">Peptidoglycan D,D-transpeptidase FtsI family protein</fullName>
    </submittedName>
</protein>
<evidence type="ECO:0000259" key="13">
    <source>
        <dbReference type="Pfam" id="PF03717"/>
    </source>
</evidence>
<comment type="subcellular location">
    <subcellularLocation>
        <location evidence="1">Cell membrane</location>
        <topology evidence="1">Single-pass membrane protein</topology>
    </subcellularLocation>
</comment>
<name>A0ABW8UB09_9LACO</name>
<keyword evidence="6" id="KW-0573">Peptidoglycan synthesis</keyword>
<reference evidence="14 15" key="1">
    <citation type="submission" date="2024-08" db="EMBL/GenBank/DDBJ databases">
        <authorList>
            <person name="Arias E."/>
        </authorList>
    </citation>
    <scope>NUCLEOTIDE SEQUENCE [LARGE SCALE GENOMIC DNA]</scope>
    <source>
        <strain evidence="14 15">FAM 25317</strain>
    </source>
</reference>
<comment type="caution">
    <text evidence="14">The sequence shown here is derived from an EMBL/GenBank/DDBJ whole genome shotgun (WGS) entry which is preliminary data.</text>
</comment>
<evidence type="ECO:0000256" key="6">
    <source>
        <dbReference type="ARBA" id="ARBA00022984"/>
    </source>
</evidence>
<accession>A0ABW8UB09</accession>
<evidence type="ECO:0000256" key="10">
    <source>
        <dbReference type="SAM" id="MobiDB-lite"/>
    </source>
</evidence>
<keyword evidence="15" id="KW-1185">Reference proteome</keyword>
<evidence type="ECO:0000313" key="14">
    <source>
        <dbReference type="EMBL" id="MFL2028017.1"/>
    </source>
</evidence>
<feature type="domain" description="Penicillin-binding protein transpeptidase" evidence="12">
    <location>
        <begin position="354"/>
        <end position="686"/>
    </location>
</feature>
<dbReference type="Pfam" id="PF00905">
    <property type="entry name" value="Transpeptidase"/>
    <property type="match status" value="1"/>
</dbReference>
<dbReference type="SUPFAM" id="SSF56519">
    <property type="entry name" value="Penicillin binding protein dimerisation domain"/>
    <property type="match status" value="1"/>
</dbReference>
<evidence type="ECO:0000256" key="11">
    <source>
        <dbReference type="SAM" id="Phobius"/>
    </source>
</evidence>
<proteinExistence type="inferred from homology"/>
<dbReference type="InterPro" id="IPR005311">
    <property type="entry name" value="PBP_dimer"/>
</dbReference>
<evidence type="ECO:0000256" key="1">
    <source>
        <dbReference type="ARBA" id="ARBA00004162"/>
    </source>
</evidence>
<dbReference type="InterPro" id="IPR001460">
    <property type="entry name" value="PCN-bd_Tpept"/>
</dbReference>
<sequence length="725" mass="78564">MKFLRKKSNRPAKNQSSIPFRLNFLLFIVFILFAALIAQLGYLQILYGSKFEAEVERTDKTTVTTTVPRGMIYDANGRVMVGNKANNAISYTKDANVLSTDVYKIANKLSGFISVDVDRLTRRDKVDYYLANAENLKRIYNNLPQSKKVDANGDSVGEKVLYKHEMAAVTASDLKFTTQQRQAAQIFKTMSGAYQLSTVYIKNSDVTESEVAQVSEHLTELPGINIASDWERSYPNGDSMRSIFGSVSSEKSGLPSDKLNEYLTQGYSRNDRVGTSYLEEQYENVLKGTKAQTQVTMDANNKVVSSKKLYSGQKGGNLVLTINSNYQKQVEATLKSVFNTAKTAGMTQYSDGAYAVAMNPKTGAILAMAGLGNDPKTGDTTDNALGVVNQTFTMGSVVKGATVLGGMMDGAITPSDNTLSDTPLYFSGGLIKKAVYSAGTYTSLDAQQALEVSSNIYMMRLAMKEGNAKYEANQYFSMNKSIFAKERGYFNQFGLGVKTGVDLPGEVAGYTGPTTDVVKALDLSYGNFDQYTVMQLGQYISTIANNGYRMKPYLVQSIRDTNSDGTLGNTESTTTPTVLNKIGATQAQINVVKEGFYNVTHGSMAWGTAHSLKSFTPSIAGKTGTAETFYYDSSNPNNANPPSTLTSSFVGYAPADDPQIAVAVVFPNISEDADSAHYNTQVAEEMFSNYFKDTGQKTSSGTSTTTTTATSTSSSTTSTSTSSTN</sequence>
<dbReference type="InterPro" id="IPR050515">
    <property type="entry name" value="Beta-lactam/transpept"/>
</dbReference>
<comment type="similarity">
    <text evidence="2">Belongs to the transpeptidase family.</text>
</comment>
<evidence type="ECO:0000256" key="9">
    <source>
        <dbReference type="ARBA" id="ARBA00023316"/>
    </source>
</evidence>
<feature type="region of interest" description="Disordered" evidence="10">
    <location>
        <begin position="694"/>
        <end position="725"/>
    </location>
</feature>
<keyword evidence="9" id="KW-0961">Cell wall biogenesis/degradation</keyword>
<dbReference type="PANTHER" id="PTHR30627">
    <property type="entry name" value="PEPTIDOGLYCAN D,D-TRANSPEPTIDASE"/>
    <property type="match status" value="1"/>
</dbReference>
<dbReference type="Gene3D" id="1.10.10.1230">
    <property type="entry name" value="Penicillin-binding protein, N-terminal non-catalytic domain, head sub-domain"/>
    <property type="match status" value="1"/>
</dbReference>
<dbReference type="Gene3D" id="3.90.1310.10">
    <property type="entry name" value="Penicillin-binding protein 2a (Domain 2)"/>
    <property type="match status" value="1"/>
</dbReference>
<dbReference type="Proteomes" id="UP001625389">
    <property type="component" value="Unassembled WGS sequence"/>
</dbReference>
<evidence type="ECO:0000256" key="5">
    <source>
        <dbReference type="ARBA" id="ARBA00022960"/>
    </source>
</evidence>
<dbReference type="Gene3D" id="3.40.710.10">
    <property type="entry name" value="DD-peptidase/beta-lactamase superfamily"/>
    <property type="match status" value="1"/>
</dbReference>
<evidence type="ECO:0000256" key="2">
    <source>
        <dbReference type="ARBA" id="ARBA00007171"/>
    </source>
</evidence>
<feature type="compositionally biased region" description="Low complexity" evidence="10">
    <location>
        <begin position="698"/>
        <end position="725"/>
    </location>
</feature>
<dbReference type="PANTHER" id="PTHR30627:SF2">
    <property type="entry name" value="PEPTIDOGLYCAN D,D-TRANSPEPTIDASE MRDA"/>
    <property type="match status" value="1"/>
</dbReference>